<evidence type="ECO:0000256" key="8">
    <source>
        <dbReference type="ARBA" id="ARBA00023098"/>
    </source>
</evidence>
<dbReference type="EC" id="2.3.1.179" evidence="3 14"/>
<dbReference type="InterPro" id="IPR014030">
    <property type="entry name" value="Ketoacyl_synth_N"/>
</dbReference>
<dbReference type="InterPro" id="IPR014031">
    <property type="entry name" value="Ketoacyl_synth_C"/>
</dbReference>
<feature type="chain" id="PRO_5020742542" description="3-oxoacyl-[acyl-carrier-protein] synthase 2" evidence="17">
    <location>
        <begin position="21"/>
        <end position="411"/>
    </location>
</feature>
<evidence type="ECO:0000256" key="12">
    <source>
        <dbReference type="ARBA" id="ARBA00047318"/>
    </source>
</evidence>
<evidence type="ECO:0000256" key="15">
    <source>
        <dbReference type="PIRSR" id="PIRSR000447-1"/>
    </source>
</evidence>
<dbReference type="SMART" id="SM00825">
    <property type="entry name" value="PKS_KS"/>
    <property type="match status" value="1"/>
</dbReference>
<dbReference type="NCBIfam" id="NF005589">
    <property type="entry name" value="PRK07314.1"/>
    <property type="match status" value="1"/>
</dbReference>
<evidence type="ECO:0000256" key="9">
    <source>
        <dbReference type="ARBA" id="ARBA00023160"/>
    </source>
</evidence>
<dbReference type="PANTHER" id="PTHR11712">
    <property type="entry name" value="POLYKETIDE SYNTHASE-RELATED"/>
    <property type="match status" value="1"/>
</dbReference>
<dbReference type="GO" id="GO:0005829">
    <property type="term" value="C:cytosol"/>
    <property type="evidence" value="ECO:0007669"/>
    <property type="project" value="TreeGrafter"/>
</dbReference>
<comment type="function">
    <text evidence="11 14">Involved in the type II fatty acid elongation cycle. Catalyzes the elongation of a wide range of acyl-ACP by the addition of two carbons from malonyl-ACP to an acyl acceptor. Can efficiently catalyze the conversion of palmitoleoyl-ACP (cis-hexadec-9-enoyl-ACP) to cis-vaccenoyl-ACP (cis-octadec-11-enoyl-ACP), an essential step in the thermal regulation of fatty acid composition.</text>
</comment>
<keyword evidence="8" id="KW-0443">Lipid metabolism</keyword>
<feature type="domain" description="Ketosynthase family 3 (KS3)" evidence="18">
    <location>
        <begin position="2"/>
        <end position="410"/>
    </location>
</feature>
<keyword evidence="10 14" id="KW-0012">Acyltransferase</keyword>
<evidence type="ECO:0000313" key="20">
    <source>
        <dbReference type="Proteomes" id="UP000307380"/>
    </source>
</evidence>
<dbReference type="PANTHER" id="PTHR11712:SF336">
    <property type="entry name" value="3-OXOACYL-[ACYL-CARRIER-PROTEIN] SYNTHASE, MITOCHONDRIAL"/>
    <property type="match status" value="1"/>
</dbReference>
<organism evidence="19 20">
    <name type="scientific">Orlajensenia flava</name>
    <dbReference type="NCBI Taxonomy" id="2565934"/>
    <lineage>
        <taxon>Bacteria</taxon>
        <taxon>Bacillati</taxon>
        <taxon>Actinomycetota</taxon>
        <taxon>Actinomycetes</taxon>
        <taxon>Micrococcales</taxon>
        <taxon>Microbacteriaceae</taxon>
        <taxon>Orlajensenia</taxon>
    </lineage>
</organism>
<dbReference type="Pfam" id="PF02801">
    <property type="entry name" value="Ketoacyl-synt_C"/>
    <property type="match status" value="1"/>
</dbReference>
<evidence type="ECO:0000256" key="14">
    <source>
        <dbReference type="PIRNR" id="PIRNR000447"/>
    </source>
</evidence>
<dbReference type="OrthoDB" id="9808669at2"/>
<dbReference type="CDD" id="cd00834">
    <property type="entry name" value="KAS_I_II"/>
    <property type="match status" value="1"/>
</dbReference>
<proteinExistence type="inferred from homology"/>
<comment type="pathway">
    <text evidence="1 14">Lipid metabolism; fatty acid biosynthesis.</text>
</comment>
<comment type="catalytic activity">
    <reaction evidence="13 14">
        <text>a fatty acyl-[ACP] + malonyl-[ACP] + H(+) = a 3-oxoacyl-[ACP] + holo-[ACP] + CO2</text>
        <dbReference type="Rhea" id="RHEA:22836"/>
        <dbReference type="Rhea" id="RHEA-COMP:9623"/>
        <dbReference type="Rhea" id="RHEA-COMP:9685"/>
        <dbReference type="Rhea" id="RHEA-COMP:9916"/>
        <dbReference type="Rhea" id="RHEA-COMP:14125"/>
        <dbReference type="ChEBI" id="CHEBI:15378"/>
        <dbReference type="ChEBI" id="CHEBI:16526"/>
        <dbReference type="ChEBI" id="CHEBI:64479"/>
        <dbReference type="ChEBI" id="CHEBI:78449"/>
        <dbReference type="ChEBI" id="CHEBI:78776"/>
        <dbReference type="ChEBI" id="CHEBI:138651"/>
    </reaction>
</comment>
<keyword evidence="17" id="KW-0732">Signal</keyword>
<evidence type="ECO:0000256" key="6">
    <source>
        <dbReference type="ARBA" id="ARBA00022679"/>
    </source>
</evidence>
<comment type="catalytic activity">
    <reaction evidence="12 14">
        <text>(9Z)-hexadecenoyl-[ACP] + malonyl-[ACP] + H(+) = 3-oxo-(11Z)-octadecenoyl-[ACP] + holo-[ACP] + CO2</text>
        <dbReference type="Rhea" id="RHEA:55040"/>
        <dbReference type="Rhea" id="RHEA-COMP:9623"/>
        <dbReference type="Rhea" id="RHEA-COMP:9685"/>
        <dbReference type="Rhea" id="RHEA-COMP:10800"/>
        <dbReference type="Rhea" id="RHEA-COMP:14074"/>
        <dbReference type="ChEBI" id="CHEBI:15378"/>
        <dbReference type="ChEBI" id="CHEBI:16526"/>
        <dbReference type="ChEBI" id="CHEBI:64479"/>
        <dbReference type="ChEBI" id="CHEBI:78449"/>
        <dbReference type="ChEBI" id="CHEBI:83989"/>
        <dbReference type="ChEBI" id="CHEBI:138538"/>
        <dbReference type="EC" id="2.3.1.179"/>
    </reaction>
</comment>
<evidence type="ECO:0000256" key="16">
    <source>
        <dbReference type="RuleBase" id="RU003694"/>
    </source>
</evidence>
<dbReference type="PROSITE" id="PS52004">
    <property type="entry name" value="KS3_2"/>
    <property type="match status" value="1"/>
</dbReference>
<keyword evidence="7" id="KW-0276">Fatty acid metabolism</keyword>
<dbReference type="EMBL" id="SSSN01000003">
    <property type="protein sequence ID" value="THG35142.1"/>
    <property type="molecule type" value="Genomic_DNA"/>
</dbReference>
<evidence type="ECO:0000256" key="10">
    <source>
        <dbReference type="ARBA" id="ARBA00023315"/>
    </source>
</evidence>
<gene>
    <name evidence="19" type="ORF">E6C70_03480</name>
</gene>
<dbReference type="UniPathway" id="UPA00094"/>
<dbReference type="GO" id="GO:0004315">
    <property type="term" value="F:3-oxoacyl-[acyl-carrier-protein] synthase activity"/>
    <property type="evidence" value="ECO:0007669"/>
    <property type="project" value="UniProtKB-EC"/>
</dbReference>
<dbReference type="Pfam" id="PF00109">
    <property type="entry name" value="ketoacyl-synt"/>
    <property type="match status" value="1"/>
</dbReference>
<reference evidence="19 20" key="1">
    <citation type="submission" date="2019-04" db="EMBL/GenBank/DDBJ databases">
        <authorList>
            <person name="Jiang L."/>
        </authorList>
    </citation>
    <scope>NUCLEOTIDE SEQUENCE [LARGE SCALE GENOMIC DNA]</scope>
    <source>
        <strain evidence="19 20">YIM 131861</strain>
    </source>
</reference>
<evidence type="ECO:0000256" key="2">
    <source>
        <dbReference type="ARBA" id="ARBA00008467"/>
    </source>
</evidence>
<dbReference type="RefSeq" id="WP_136422244.1">
    <property type="nucleotide sequence ID" value="NZ_OZ241748.1"/>
</dbReference>
<dbReference type="InterPro" id="IPR020841">
    <property type="entry name" value="PKS_Beta-ketoAc_synthase_dom"/>
</dbReference>
<dbReference type="Proteomes" id="UP000307380">
    <property type="component" value="Unassembled WGS sequence"/>
</dbReference>
<dbReference type="FunFam" id="3.40.47.10:FF:000018">
    <property type="entry name" value="3-oxoacyl-[acyl-carrier-protein] synthase 2"/>
    <property type="match status" value="1"/>
</dbReference>
<comment type="caution">
    <text evidence="19">The sequence shown here is derived from an EMBL/GenBank/DDBJ whole genome shotgun (WGS) entry which is preliminary data.</text>
</comment>
<dbReference type="AlphaFoldDB" id="A0A4S4FYA1"/>
<protein>
    <recommendedName>
        <fullName evidence="4 14">3-oxoacyl-[acyl-carrier-protein] synthase 2</fullName>
        <ecNumber evidence="3 14">2.3.1.179</ecNumber>
    </recommendedName>
</protein>
<dbReference type="SUPFAM" id="SSF53901">
    <property type="entry name" value="Thiolase-like"/>
    <property type="match status" value="2"/>
</dbReference>
<dbReference type="PIRSF" id="PIRSF000447">
    <property type="entry name" value="KAS_II"/>
    <property type="match status" value="1"/>
</dbReference>
<evidence type="ECO:0000256" key="13">
    <source>
        <dbReference type="ARBA" id="ARBA00047659"/>
    </source>
</evidence>
<dbReference type="Gene3D" id="3.40.47.10">
    <property type="match status" value="2"/>
</dbReference>
<keyword evidence="5 14" id="KW-0444">Lipid biosynthesis</keyword>
<dbReference type="InterPro" id="IPR017568">
    <property type="entry name" value="3-oxoacyl-ACP_synth-2"/>
</dbReference>
<evidence type="ECO:0000256" key="1">
    <source>
        <dbReference type="ARBA" id="ARBA00005194"/>
    </source>
</evidence>
<name>A0A4S4FYA1_9MICO</name>
<evidence type="ECO:0000256" key="4">
    <source>
        <dbReference type="ARBA" id="ARBA00014657"/>
    </source>
</evidence>
<evidence type="ECO:0000256" key="7">
    <source>
        <dbReference type="ARBA" id="ARBA00022832"/>
    </source>
</evidence>
<dbReference type="GO" id="GO:0006633">
    <property type="term" value="P:fatty acid biosynthetic process"/>
    <property type="evidence" value="ECO:0007669"/>
    <property type="project" value="UniProtKB-UniPathway"/>
</dbReference>
<evidence type="ECO:0000256" key="3">
    <source>
        <dbReference type="ARBA" id="ARBA00012356"/>
    </source>
</evidence>
<comment type="similarity">
    <text evidence="2 14 16">Belongs to the thiolase-like superfamily. Beta-ketoacyl-ACP synthases family.</text>
</comment>
<feature type="active site" description="For beta-ketoacyl synthase activity" evidence="15">
    <location>
        <position position="162"/>
    </location>
</feature>
<sequence length="411" mass="42572">MTKKIVVTGIGAISPLGATAADSWAALLAGESGASALLQPWVEELALPVKFAAQSRVLASDLLERHETKRLDPSSQFALIAGREAWADAGQPEVEPERLMVDWSTGIGGVWTLLDAWDTLRERGPRRVLPMTVPMLMPNGPAAAIGMDLHARAGIHTVVSACASSTEALVNAYNHIQSGLADVVIAGGSEAAIHPLPIASFAAMQALSKRNDEPATASRPYDISRDGFVLGEGAAALVVETEEHAKARGAHIYAELVGGSVTSDAYHITAPDPEGSAAARAMKATIEGAGASVSDVNHINAHATSTPVGDIAEYNALRRVFGDAVDSIPVSATKASTGHLLGGAGAIEALFTVKALQERVAPPTINLTQQDPEIGLDVVTAPRELGAGDLFAISNSFGFGGHNAVVAFRNV</sequence>
<evidence type="ECO:0000259" key="18">
    <source>
        <dbReference type="PROSITE" id="PS52004"/>
    </source>
</evidence>
<dbReference type="InterPro" id="IPR016039">
    <property type="entry name" value="Thiolase-like"/>
</dbReference>
<keyword evidence="6 14" id="KW-0808">Transferase</keyword>
<accession>A0A4S4FYA1</accession>
<keyword evidence="9 14" id="KW-0275">Fatty acid biosynthesis</keyword>
<evidence type="ECO:0000256" key="11">
    <source>
        <dbReference type="ARBA" id="ARBA00024006"/>
    </source>
</evidence>
<keyword evidence="20" id="KW-1185">Reference proteome</keyword>
<feature type="signal peptide" evidence="17">
    <location>
        <begin position="1"/>
        <end position="20"/>
    </location>
</feature>
<evidence type="ECO:0000256" key="5">
    <source>
        <dbReference type="ARBA" id="ARBA00022516"/>
    </source>
</evidence>
<evidence type="ECO:0000256" key="17">
    <source>
        <dbReference type="SAM" id="SignalP"/>
    </source>
</evidence>
<dbReference type="InterPro" id="IPR000794">
    <property type="entry name" value="Beta-ketoacyl_synthase"/>
</dbReference>
<evidence type="ECO:0000313" key="19">
    <source>
        <dbReference type="EMBL" id="THG35142.1"/>
    </source>
</evidence>